<feature type="region of interest" description="Disordered" evidence="4">
    <location>
        <begin position="1"/>
        <end position="55"/>
    </location>
</feature>
<dbReference type="InParanoid" id="A0A4W3JPG4"/>
<dbReference type="PROSITE" id="PS50088">
    <property type="entry name" value="ANK_REPEAT"/>
    <property type="match status" value="4"/>
</dbReference>
<feature type="compositionally biased region" description="Basic and acidic residues" evidence="4">
    <location>
        <begin position="8"/>
        <end position="21"/>
    </location>
</feature>
<dbReference type="InterPro" id="IPR002110">
    <property type="entry name" value="Ankyrin_rpt"/>
</dbReference>
<dbReference type="GeneTree" id="ENSGT00940000159120"/>
<reference evidence="6" key="2">
    <citation type="journal article" date="2007" name="PLoS Biol.">
        <title>Survey sequencing and comparative analysis of the elephant shark (Callorhinchus milii) genome.</title>
        <authorList>
            <person name="Venkatesh B."/>
            <person name="Kirkness E.F."/>
            <person name="Loh Y.H."/>
            <person name="Halpern A.L."/>
            <person name="Lee A.P."/>
            <person name="Johnson J."/>
            <person name="Dandona N."/>
            <person name="Viswanathan L.D."/>
            <person name="Tay A."/>
            <person name="Venter J.C."/>
            <person name="Strausberg R.L."/>
            <person name="Brenner S."/>
        </authorList>
    </citation>
    <scope>NUCLEOTIDE SEQUENCE [LARGE SCALE GENOMIC DNA]</scope>
</reference>
<dbReference type="OMA" id="CASEMTS"/>
<feature type="repeat" description="ANK" evidence="3">
    <location>
        <begin position="184"/>
        <end position="206"/>
    </location>
</feature>
<evidence type="ECO:0000256" key="3">
    <source>
        <dbReference type="PROSITE-ProRule" id="PRU00023"/>
    </source>
</evidence>
<dbReference type="Pfam" id="PF12796">
    <property type="entry name" value="Ank_2"/>
    <property type="match status" value="2"/>
</dbReference>
<dbReference type="CTD" id="4794"/>
<dbReference type="KEGG" id="cmk:103181599"/>
<dbReference type="GO" id="GO:0051059">
    <property type="term" value="F:NF-kappaB binding"/>
    <property type="evidence" value="ECO:0007669"/>
    <property type="project" value="TreeGrafter"/>
</dbReference>
<gene>
    <name evidence="5" type="primary">nfkbie</name>
</gene>
<proteinExistence type="predicted"/>
<dbReference type="PANTHER" id="PTHR46680:SF5">
    <property type="entry name" value="NFKB INHIBITOR EPSILON"/>
    <property type="match status" value="1"/>
</dbReference>
<reference evidence="6" key="1">
    <citation type="journal article" date="2006" name="Science">
        <title>Ancient noncoding elements conserved in the human genome.</title>
        <authorList>
            <person name="Venkatesh B."/>
            <person name="Kirkness E.F."/>
            <person name="Loh Y.H."/>
            <person name="Halpern A.L."/>
            <person name="Lee A.P."/>
            <person name="Johnson J."/>
            <person name="Dandona N."/>
            <person name="Viswanathan L.D."/>
            <person name="Tay A."/>
            <person name="Venter J.C."/>
            <person name="Strausberg R.L."/>
            <person name="Brenner S."/>
        </authorList>
    </citation>
    <scope>NUCLEOTIDE SEQUENCE [LARGE SCALE GENOMIC DNA]</scope>
</reference>
<feature type="compositionally biased region" description="Basic and acidic residues" evidence="4">
    <location>
        <begin position="87"/>
        <end position="102"/>
    </location>
</feature>
<feature type="region of interest" description="Disordered" evidence="4">
    <location>
        <begin position="87"/>
        <end position="107"/>
    </location>
</feature>
<keyword evidence="1" id="KW-0677">Repeat</keyword>
<reference evidence="5" key="4">
    <citation type="submission" date="2025-08" db="UniProtKB">
        <authorList>
            <consortium name="Ensembl"/>
        </authorList>
    </citation>
    <scope>IDENTIFICATION</scope>
</reference>
<dbReference type="InterPro" id="IPR036770">
    <property type="entry name" value="Ankyrin_rpt-contain_sf"/>
</dbReference>
<dbReference type="GeneID" id="103181599"/>
<dbReference type="InterPro" id="IPR051070">
    <property type="entry name" value="NF-kappa-B_inhibitor"/>
</dbReference>
<dbReference type="SMART" id="SM00248">
    <property type="entry name" value="ANK"/>
    <property type="match status" value="6"/>
</dbReference>
<keyword evidence="6" id="KW-1185">Reference proteome</keyword>
<dbReference type="STRING" id="7868.ENSCMIP00000041121"/>
<sequence length="369" mass="40144">MEYMASKADPDGKLDVDKSRCDSGLVESLGEPQEPASKVKVEEVEEDQFDSSYGSSCLSDRLDSSYGTSSITDSLSEALDKSCRIRHEDNKKGATESRDKTVTDSPLDPYTFLGEDGDTIVHLAAIHKAEACALHFISFFSVEVLEIQNDLFQAALHLCVYTNQSCLVRALVLRGVSLEQQDWHGNTPLHLACEYGLVQCVQALTQQPTAQERDNLQHLCLGPRHQDLELQNWQGVTCLHVATLGRNQEIMEHLLQNGANVDAQDGTSGKTALHLAVELHEAALVSLLLRHNADVDAVMYNGCTALHLAVGRQDTGIASALCQAGADTFLPNVEEETPQDLAAGNVDILALFPFDDVKLGGQPVLCADF</sequence>
<evidence type="ECO:0000313" key="6">
    <source>
        <dbReference type="Proteomes" id="UP000314986"/>
    </source>
</evidence>
<accession>A0A4W3JPG4</accession>
<evidence type="ECO:0000313" key="5">
    <source>
        <dbReference type="Ensembl" id="ENSCMIP00000041121.1"/>
    </source>
</evidence>
<reference evidence="5" key="5">
    <citation type="submission" date="2025-09" db="UniProtKB">
        <authorList>
            <consortium name="Ensembl"/>
        </authorList>
    </citation>
    <scope>IDENTIFICATION</scope>
</reference>
<feature type="repeat" description="ANK" evidence="3">
    <location>
        <begin position="234"/>
        <end position="266"/>
    </location>
</feature>
<dbReference type="Ensembl" id="ENSCMIT00000041701.1">
    <property type="protein sequence ID" value="ENSCMIP00000041121.1"/>
    <property type="gene ID" value="ENSCMIG00000017141.1"/>
</dbReference>
<evidence type="ECO:0000256" key="4">
    <source>
        <dbReference type="SAM" id="MobiDB-lite"/>
    </source>
</evidence>
<reference evidence="6" key="3">
    <citation type="journal article" date="2014" name="Nature">
        <title>Elephant shark genome provides unique insights into gnathostome evolution.</title>
        <authorList>
            <consortium name="International Elephant Shark Genome Sequencing Consortium"/>
            <person name="Venkatesh B."/>
            <person name="Lee A.P."/>
            <person name="Ravi V."/>
            <person name="Maurya A.K."/>
            <person name="Lian M.M."/>
            <person name="Swann J.B."/>
            <person name="Ohta Y."/>
            <person name="Flajnik M.F."/>
            <person name="Sutoh Y."/>
            <person name="Kasahara M."/>
            <person name="Hoon S."/>
            <person name="Gangu V."/>
            <person name="Roy S.W."/>
            <person name="Irimia M."/>
            <person name="Korzh V."/>
            <person name="Kondrychyn I."/>
            <person name="Lim Z.W."/>
            <person name="Tay B.H."/>
            <person name="Tohari S."/>
            <person name="Kong K.W."/>
            <person name="Ho S."/>
            <person name="Lorente-Galdos B."/>
            <person name="Quilez J."/>
            <person name="Marques-Bonet T."/>
            <person name="Raney B.J."/>
            <person name="Ingham P.W."/>
            <person name="Tay A."/>
            <person name="Hillier L.W."/>
            <person name="Minx P."/>
            <person name="Boehm T."/>
            <person name="Wilson R.K."/>
            <person name="Brenner S."/>
            <person name="Warren W.C."/>
        </authorList>
    </citation>
    <scope>NUCLEOTIDE SEQUENCE [LARGE SCALE GENOMIC DNA]</scope>
</reference>
<evidence type="ECO:0000256" key="2">
    <source>
        <dbReference type="ARBA" id="ARBA00023043"/>
    </source>
</evidence>
<dbReference type="AlphaFoldDB" id="A0A4W3JPG4"/>
<organism evidence="5 6">
    <name type="scientific">Callorhinchus milii</name>
    <name type="common">Ghost shark</name>
    <dbReference type="NCBI Taxonomy" id="7868"/>
    <lineage>
        <taxon>Eukaryota</taxon>
        <taxon>Metazoa</taxon>
        <taxon>Chordata</taxon>
        <taxon>Craniata</taxon>
        <taxon>Vertebrata</taxon>
        <taxon>Chondrichthyes</taxon>
        <taxon>Holocephali</taxon>
        <taxon>Chimaeriformes</taxon>
        <taxon>Callorhinchidae</taxon>
        <taxon>Callorhinchus</taxon>
    </lineage>
</organism>
<dbReference type="GO" id="GO:0005829">
    <property type="term" value="C:cytosol"/>
    <property type="evidence" value="ECO:0007669"/>
    <property type="project" value="TreeGrafter"/>
</dbReference>
<dbReference type="Gene3D" id="1.25.40.20">
    <property type="entry name" value="Ankyrin repeat-containing domain"/>
    <property type="match status" value="1"/>
</dbReference>
<dbReference type="PROSITE" id="PS50297">
    <property type="entry name" value="ANK_REP_REGION"/>
    <property type="match status" value="4"/>
</dbReference>
<dbReference type="RefSeq" id="XP_007896402.1">
    <property type="nucleotide sequence ID" value="XM_007898211.2"/>
</dbReference>
<dbReference type="OrthoDB" id="10254947at2759"/>
<evidence type="ECO:0000256" key="1">
    <source>
        <dbReference type="ARBA" id="ARBA00022737"/>
    </source>
</evidence>
<dbReference type="GO" id="GO:0071356">
    <property type="term" value="P:cellular response to tumor necrosis factor"/>
    <property type="evidence" value="ECO:0007669"/>
    <property type="project" value="TreeGrafter"/>
</dbReference>
<protein>
    <submittedName>
        <fullName evidence="5">Nuclear factor of kappa light polypeptide gene enhancer in B-cells inhibitor, epsilon</fullName>
    </submittedName>
</protein>
<dbReference type="PANTHER" id="PTHR46680">
    <property type="entry name" value="NF-KAPPA-B INHIBITOR ALPHA"/>
    <property type="match status" value="1"/>
</dbReference>
<dbReference type="PRINTS" id="PR01415">
    <property type="entry name" value="ANKYRIN"/>
</dbReference>
<dbReference type="SUPFAM" id="SSF48403">
    <property type="entry name" value="Ankyrin repeat"/>
    <property type="match status" value="1"/>
</dbReference>
<name>A0A4W3JPG4_CALMI</name>
<feature type="repeat" description="ANK" evidence="3">
    <location>
        <begin position="301"/>
        <end position="333"/>
    </location>
</feature>
<keyword evidence="2 3" id="KW-0040">ANK repeat</keyword>
<dbReference type="Proteomes" id="UP000314986">
    <property type="component" value="Unassembled WGS sequence"/>
</dbReference>
<feature type="repeat" description="ANK" evidence="3">
    <location>
        <begin position="268"/>
        <end position="300"/>
    </location>
</feature>